<sequence>MILKNMSGTILFKSINRFINSWFELLIWRKNLGKNDFERKLYVTIDTEMDADIHWKKTKPAKFSSVIEGIPLILRPIWDKYEIKPIYFVSPEVVENDECCQILRKEIEKGAIIGAHLHPEYIEPCKEDPDKVQEEKFPCIAYSQEVEKAKINNLANLIKNRLGVQPEWYRAARFGADRDTIEILQELGFKYDSSFTPYIDWTDKGGPNHKLAPLNSYYIEFPNIYKDSGMAGGIKEYPITIMGKRLGIFGELLPDKWLFYQWIRPSHMSYIEQRHMIKILKKTGIRDIVMMFHSMEVMIGKSPYVRTRWMQKYYIWRLRKTIEYAKKQGY</sequence>
<dbReference type="EMBL" id="QZDT01000001">
    <property type="protein sequence ID" value="NBJ91354.1"/>
    <property type="molecule type" value="Genomic_DNA"/>
</dbReference>
<evidence type="ECO:0000313" key="2">
    <source>
        <dbReference type="Proteomes" id="UP001154420"/>
    </source>
</evidence>
<dbReference type="InterPro" id="IPR011330">
    <property type="entry name" value="Glyco_hydro/deAcase_b/a-brl"/>
</dbReference>
<proteinExistence type="predicted"/>
<reference evidence="1" key="1">
    <citation type="submission" date="2018-09" db="EMBL/GenBank/DDBJ databases">
        <title>Murine metabolic-syndrome-specific gut microbial biobank.</title>
        <authorList>
            <person name="Liu C."/>
        </authorList>
    </citation>
    <scope>NUCLEOTIDE SEQUENCE</scope>
    <source>
        <strain evidence="1">D42-62</strain>
    </source>
</reference>
<gene>
    <name evidence="1" type="ORF">D5281_01820</name>
</gene>
<name>A0A9X5BC94_9FIRM</name>
<evidence type="ECO:0000313" key="1">
    <source>
        <dbReference type="EMBL" id="NBJ91354.1"/>
    </source>
</evidence>
<dbReference type="Proteomes" id="UP001154420">
    <property type="component" value="Unassembled WGS sequence"/>
</dbReference>
<comment type="caution">
    <text evidence="1">The sequence shown here is derived from an EMBL/GenBank/DDBJ whole genome shotgun (WGS) entry which is preliminary data.</text>
</comment>
<organism evidence="1 2">
    <name type="scientific">Parablautia muri</name>
    <dbReference type="NCBI Taxonomy" id="2320879"/>
    <lineage>
        <taxon>Bacteria</taxon>
        <taxon>Bacillati</taxon>
        <taxon>Bacillota</taxon>
        <taxon>Clostridia</taxon>
        <taxon>Lachnospirales</taxon>
        <taxon>Lachnospiraceae</taxon>
        <taxon>Parablautia</taxon>
    </lineage>
</organism>
<dbReference type="Gene3D" id="3.20.20.370">
    <property type="entry name" value="Glycoside hydrolase/deacetylase"/>
    <property type="match status" value="1"/>
</dbReference>
<dbReference type="SUPFAM" id="SSF88713">
    <property type="entry name" value="Glycoside hydrolase/deacetylase"/>
    <property type="match status" value="1"/>
</dbReference>
<protein>
    <submittedName>
        <fullName evidence="1">Uncharacterized protein</fullName>
    </submittedName>
</protein>
<dbReference type="GO" id="GO:0005975">
    <property type="term" value="P:carbohydrate metabolic process"/>
    <property type="evidence" value="ECO:0007669"/>
    <property type="project" value="InterPro"/>
</dbReference>
<dbReference type="PANTHER" id="PTHR47561">
    <property type="entry name" value="POLYSACCHARIDE DEACETYLASE FAMILY PROTEIN (AFU_ORTHOLOGUE AFUA_6G05030)"/>
    <property type="match status" value="1"/>
</dbReference>
<dbReference type="PANTHER" id="PTHR47561:SF1">
    <property type="entry name" value="POLYSACCHARIDE DEACETYLASE FAMILY PROTEIN (AFU_ORTHOLOGUE AFUA_6G05030)"/>
    <property type="match status" value="1"/>
</dbReference>
<accession>A0A9X5BC94</accession>
<dbReference type="AlphaFoldDB" id="A0A9X5BC94"/>
<keyword evidence="2" id="KW-1185">Reference proteome</keyword>